<gene>
    <name evidence="2" type="primary">mnmE</name>
    <name evidence="2" type="ORF">PANO66_01133</name>
</gene>
<proteinExistence type="predicted"/>
<dbReference type="Gene3D" id="3.40.50.300">
    <property type="entry name" value="P-loop containing nucleotide triphosphate hydrolases"/>
    <property type="match status" value="1"/>
</dbReference>
<dbReference type="Proteomes" id="UP001153761">
    <property type="component" value="Chromosome"/>
</dbReference>
<dbReference type="SUPFAM" id="SSF52540">
    <property type="entry name" value="P-loop containing nucleoside triphosphate hydrolases"/>
    <property type="match status" value="1"/>
</dbReference>
<dbReference type="GO" id="GO:0002098">
    <property type="term" value="P:tRNA wobble uridine modification"/>
    <property type="evidence" value="ECO:0007669"/>
    <property type="project" value="TreeGrafter"/>
</dbReference>
<dbReference type="EMBL" id="LR882963">
    <property type="protein sequence ID" value="CAD5927823.1"/>
    <property type="molecule type" value="Genomic_DNA"/>
</dbReference>
<dbReference type="AlphaFoldDB" id="A0AAD1Q177"/>
<dbReference type="Pfam" id="PF01926">
    <property type="entry name" value="MMR_HSR1"/>
    <property type="match status" value="1"/>
</dbReference>
<accession>A0AAD1Q177</accession>
<keyword evidence="2" id="KW-0378">Hydrolase</keyword>
<dbReference type="PANTHER" id="PTHR42714">
    <property type="entry name" value="TRNA MODIFICATION GTPASE GTPBP3"/>
    <property type="match status" value="1"/>
</dbReference>
<evidence type="ECO:0000313" key="2">
    <source>
        <dbReference type="EMBL" id="CAD5927823.1"/>
    </source>
</evidence>
<dbReference type="GO" id="GO:0005525">
    <property type="term" value="F:GTP binding"/>
    <property type="evidence" value="ECO:0007669"/>
    <property type="project" value="InterPro"/>
</dbReference>
<dbReference type="EC" id="3.6.-.-" evidence="2"/>
<dbReference type="InterPro" id="IPR027417">
    <property type="entry name" value="P-loop_NTPase"/>
</dbReference>
<reference evidence="2" key="1">
    <citation type="submission" date="2020-09" db="EMBL/GenBank/DDBJ databases">
        <authorList>
            <person name="Blom J."/>
        </authorList>
    </citation>
    <scope>NUCLEOTIDE SEQUENCE</scope>
    <source>
        <strain evidence="2">No.66</strain>
    </source>
</reference>
<dbReference type="GO" id="GO:0030488">
    <property type="term" value="P:tRNA methylation"/>
    <property type="evidence" value="ECO:0007669"/>
    <property type="project" value="TreeGrafter"/>
</dbReference>
<dbReference type="GO" id="GO:0005737">
    <property type="term" value="C:cytoplasm"/>
    <property type="evidence" value="ECO:0007669"/>
    <property type="project" value="TreeGrafter"/>
</dbReference>
<feature type="domain" description="G" evidence="1">
    <location>
        <begin position="51"/>
        <end position="162"/>
    </location>
</feature>
<evidence type="ECO:0000313" key="3">
    <source>
        <dbReference type="Proteomes" id="UP001153761"/>
    </source>
</evidence>
<dbReference type="PANTHER" id="PTHR42714:SF2">
    <property type="entry name" value="TRNA MODIFICATION GTPASE GTPBP3, MITOCHONDRIAL"/>
    <property type="match status" value="1"/>
</dbReference>
<dbReference type="InterPro" id="IPR006073">
    <property type="entry name" value="GTP-bd"/>
</dbReference>
<organism evidence="2 3">
    <name type="scientific">Planktothrix agardhii</name>
    <name type="common">Oscillatoria agardhii</name>
    <dbReference type="NCBI Taxonomy" id="1160"/>
    <lineage>
        <taxon>Bacteria</taxon>
        <taxon>Bacillati</taxon>
        <taxon>Cyanobacteriota</taxon>
        <taxon>Cyanophyceae</taxon>
        <taxon>Oscillatoriophycideae</taxon>
        <taxon>Oscillatoriales</taxon>
        <taxon>Microcoleaceae</taxon>
        <taxon>Planktothrix</taxon>
    </lineage>
</organism>
<dbReference type="RefSeq" id="WP_254030351.1">
    <property type="nucleotide sequence ID" value="NZ_LR882938.1"/>
</dbReference>
<protein>
    <submittedName>
        <fullName evidence="2">tRNA modification GTPase MnmE</fullName>
        <ecNumber evidence="2">3.6.-.-</ecNumber>
    </submittedName>
</protein>
<dbReference type="GO" id="GO:0016787">
    <property type="term" value="F:hydrolase activity"/>
    <property type="evidence" value="ECO:0007669"/>
    <property type="project" value="UniProtKB-KW"/>
</dbReference>
<evidence type="ECO:0000259" key="1">
    <source>
        <dbReference type="Pfam" id="PF01926"/>
    </source>
</evidence>
<sequence length="411" mass="45343">MSEVKNHPIEPSVTALKKLVSPIPDWFPGKQDINKYLDELLGLILEMRPPRIMVVGRCKSGKSSLINAICGRKVAEVSRIEPQTGQAQWKKYYNQYDGREIIHILDTRGLQENKDPLEKDSAGTPLKSILNAVNQYPPDLTLFLCKASDVNVAVEEDLQTLDEVYQVIYKKYSRKICLIGVLTHCDQLVYGPKWERLDNQAKLNLTEPSRTSLMGHLAVYKAKNAHFEKSIDINNIIFPTVTYAEYYEGEGAEIDPESDGRWNIENLVAEMINCLPKETTASMKRTSKIKDFQRKQALGVVDTCSALSAVISANPIPGLSFPIIGAIQTIMVMSIGYLSGRDFSEETAASFIATAGVGLGANWGLTTLSAEFAKFIPGVGSVISVATNTVATKAVGDLAIKIFIDQEIPEK</sequence>
<name>A0AAD1Q177_PLAAG</name>
<dbReference type="CDD" id="cd00882">
    <property type="entry name" value="Ras_like_GTPase"/>
    <property type="match status" value="1"/>
</dbReference>